<comment type="subcellular location">
    <subcellularLocation>
        <location evidence="1">Mitochondrion membrane</location>
        <topology evidence="1">Multi-pass membrane protein</topology>
    </subcellularLocation>
</comment>
<reference evidence="7 8" key="1">
    <citation type="journal article" date="2018" name="BMC Genomics">
        <title>Comparative genome analyses reveal sequence features reflecting distinct modes of host-adaptation between dicot and monocot powdery mildew.</title>
        <authorList>
            <person name="Wu Y."/>
            <person name="Ma X."/>
            <person name="Pan Z."/>
            <person name="Kale S.D."/>
            <person name="Song Y."/>
            <person name="King H."/>
            <person name="Zhang Q."/>
            <person name="Presley C."/>
            <person name="Deng X."/>
            <person name="Wei C.I."/>
            <person name="Xiao S."/>
        </authorList>
    </citation>
    <scope>NUCLEOTIDE SEQUENCE [LARGE SCALE GENOMIC DNA]</scope>
    <source>
        <strain evidence="7">UCSC1</strain>
    </source>
</reference>
<sequence>MITNHSKNFLQTHVIIFHDETTLTEPLNPPQISFGSISHFYIQVRLVDSHLDQVQLLSSTVHEALLDQGSLISSSPRILALQAIIKELSTTFSNSVLSSTRILSLLELATLPQPITKENKQDLVTLYENELYWLLVSKATVQVYGLLLEALLEQAIPLNDHIKYWDRILGSYTYSSLFAIQTSPLRLWSWSKDIYNDAKKRLDRISESPLSISPVEIKMEFFDQWKHFYYLIKKSVQKRSLKYLQRGILSPIALCRTKARQNQLRLKKLREMGACALGILIVKGLDFKNGHDDSDMSKKRDDVNDEWKIVTERSVALVDIVLRNFLPLETNISEFEDTVLVSYSDYPKISTAGEEALGEVHPVRLCRKLQHILRTLIPYHISFSQNLSRQYGRPSRITRFWFPTLAVLFSSTTVLQLVFSRRKVITECIQNFGSTVRNFCMNWVLEPIKKVFRTIRHDPDSELALMSKNSLSGDRDSLERMVIDFSIDNSRSIRSESSLTESQISEIRARVREGDLTPILRVYERELRNPLRGTIRGDLVRTLLIQIQKTKVDVEIALNGIDALLRSQELVFGFVGLTPGIVICFGVFRYFGGVIRNMRGVKQGYKAGQLIRGLRNIDRILTLATPIQNNLLSNKDHGLLLCEVHMLRKHVHKFFPGDIGREFLEDINDLCNANRGLKAQLKALKRIRWGYSKWF</sequence>
<evidence type="ECO:0000313" key="8">
    <source>
        <dbReference type="Proteomes" id="UP000285405"/>
    </source>
</evidence>
<evidence type="ECO:0000256" key="1">
    <source>
        <dbReference type="ARBA" id="ARBA00004225"/>
    </source>
</evidence>
<keyword evidence="4" id="KW-0496">Mitochondrion</keyword>
<dbReference type="OrthoDB" id="413313at2759"/>
<feature type="transmembrane region" description="Helical" evidence="6">
    <location>
        <begin position="570"/>
        <end position="591"/>
    </location>
</feature>
<evidence type="ECO:0000256" key="2">
    <source>
        <dbReference type="ARBA" id="ARBA00022692"/>
    </source>
</evidence>
<keyword evidence="3 6" id="KW-1133">Transmembrane helix</keyword>
<comment type="caution">
    <text evidence="7">The sequence shown here is derived from an EMBL/GenBank/DDBJ whole genome shotgun (WGS) entry which is preliminary data.</text>
</comment>
<name>A0A420HJD2_9PEZI</name>
<evidence type="ECO:0000256" key="3">
    <source>
        <dbReference type="ARBA" id="ARBA00022989"/>
    </source>
</evidence>
<protein>
    <submittedName>
        <fullName evidence="7">Nuclear control of ATPase protein 2</fullName>
    </submittedName>
</protein>
<dbReference type="Proteomes" id="UP000285405">
    <property type="component" value="Unassembled WGS sequence"/>
</dbReference>
<dbReference type="EMBL" id="MCBR01018883">
    <property type="protein sequence ID" value="RKF57533.1"/>
    <property type="molecule type" value="Genomic_DNA"/>
</dbReference>
<accession>A0A420HJD2</accession>
<evidence type="ECO:0000256" key="5">
    <source>
        <dbReference type="ARBA" id="ARBA00023136"/>
    </source>
</evidence>
<evidence type="ECO:0000256" key="6">
    <source>
        <dbReference type="SAM" id="Phobius"/>
    </source>
</evidence>
<keyword evidence="2 6" id="KW-0812">Transmembrane</keyword>
<dbReference type="PANTHER" id="PTHR28234:SF1">
    <property type="entry name" value="NUCLEAR CONTROL OF ATPASE PROTEIN 2"/>
    <property type="match status" value="1"/>
</dbReference>
<dbReference type="GO" id="GO:0005741">
    <property type="term" value="C:mitochondrial outer membrane"/>
    <property type="evidence" value="ECO:0007669"/>
    <property type="project" value="TreeGrafter"/>
</dbReference>
<dbReference type="PANTHER" id="PTHR28234">
    <property type="entry name" value="NUCLEAR CONTROL OF ATPASE PROTEIN 2"/>
    <property type="match status" value="1"/>
</dbReference>
<keyword evidence="5 6" id="KW-0472">Membrane</keyword>
<evidence type="ECO:0000256" key="4">
    <source>
        <dbReference type="ARBA" id="ARBA00023128"/>
    </source>
</evidence>
<dbReference type="InterPro" id="IPR013946">
    <property type="entry name" value="NCA2-like"/>
</dbReference>
<gene>
    <name evidence="7" type="ORF">GcC1_n188009</name>
</gene>
<evidence type="ECO:0000313" key="7">
    <source>
        <dbReference type="EMBL" id="RKF57533.1"/>
    </source>
</evidence>
<proteinExistence type="predicted"/>
<organism evidence="7 8">
    <name type="scientific">Golovinomyces cichoracearum</name>
    <dbReference type="NCBI Taxonomy" id="62708"/>
    <lineage>
        <taxon>Eukaryota</taxon>
        <taxon>Fungi</taxon>
        <taxon>Dikarya</taxon>
        <taxon>Ascomycota</taxon>
        <taxon>Pezizomycotina</taxon>
        <taxon>Leotiomycetes</taxon>
        <taxon>Erysiphales</taxon>
        <taxon>Erysiphaceae</taxon>
        <taxon>Golovinomyces</taxon>
    </lineage>
</organism>
<dbReference type="AlphaFoldDB" id="A0A420HJD2"/>
<dbReference type="Pfam" id="PF08637">
    <property type="entry name" value="NCA2"/>
    <property type="match status" value="1"/>
</dbReference>